<evidence type="ECO:0000256" key="6">
    <source>
        <dbReference type="ARBA" id="ARBA00040165"/>
    </source>
</evidence>
<evidence type="ECO:0000256" key="1">
    <source>
        <dbReference type="ARBA" id="ARBA00022843"/>
    </source>
</evidence>
<feature type="region of interest" description="Disordered" evidence="7">
    <location>
        <begin position="259"/>
        <end position="291"/>
    </location>
</feature>
<dbReference type="GO" id="GO:0000981">
    <property type="term" value="F:DNA-binding transcription factor activity, RNA polymerase II-specific"/>
    <property type="evidence" value="ECO:0007669"/>
    <property type="project" value="TreeGrafter"/>
</dbReference>
<dbReference type="AlphaFoldDB" id="A0A2R6NXL1"/>
<feature type="compositionally biased region" description="Low complexity" evidence="7">
    <location>
        <begin position="15"/>
        <end position="33"/>
    </location>
</feature>
<proteinExistence type="predicted"/>
<feature type="compositionally biased region" description="Basic and acidic residues" evidence="7">
    <location>
        <begin position="103"/>
        <end position="120"/>
    </location>
</feature>
<keyword evidence="4" id="KW-0804">Transcription</keyword>
<evidence type="ECO:0000256" key="4">
    <source>
        <dbReference type="ARBA" id="ARBA00023163"/>
    </source>
</evidence>
<evidence type="ECO:0000259" key="8">
    <source>
        <dbReference type="PROSITE" id="PS50217"/>
    </source>
</evidence>
<sequence length="363" mass="39271">MKRSADSAFVVEQLPSPESYPSSPTPSSSSSECPPRKRSRSEVTPEERREARAHRNRIAAQNSRDRRKAQFTYLERRVAELEEENRRLRVGKGSKAAQPSEAQKSEEREKDRAREKENEELRERIKTLENGWDAVVKALAASGLPLNVPTPPSTITSESSTASSRPLSTIPLIVPPTPISPTPSSISMSSSITGGDHRCPSFIFGVPAAGGLATNQLELELFPSQPTSTSASAGNEATNTSPLDESAMEDLLREILAPSPTITPAPLPNTLSGENSPQPQIASSATQGVSMAPESTLDWEAEAEMQRLLDMLPDVQSDMNPRVDLNIDTVEFPSALDLELGMDGWGMGHFLQPPPVLSTIGVL</sequence>
<feature type="region of interest" description="Disordered" evidence="7">
    <location>
        <begin position="173"/>
        <end position="192"/>
    </location>
</feature>
<feature type="compositionally biased region" description="Low complexity" evidence="7">
    <location>
        <begin position="182"/>
        <end position="192"/>
    </location>
</feature>
<dbReference type="GO" id="GO:0000977">
    <property type="term" value="F:RNA polymerase II transcription regulatory region sequence-specific DNA binding"/>
    <property type="evidence" value="ECO:0007669"/>
    <property type="project" value="TreeGrafter"/>
</dbReference>
<keyword evidence="10" id="KW-1185">Reference proteome</keyword>
<dbReference type="PANTHER" id="PTHR46542:SF1">
    <property type="entry name" value="X-BOX BINDING PROTEIN 1"/>
    <property type="match status" value="1"/>
</dbReference>
<feature type="region of interest" description="Disordered" evidence="7">
    <location>
        <begin position="89"/>
        <end position="120"/>
    </location>
</feature>
<gene>
    <name evidence="9" type="ORF">PHLCEN_2v7087</name>
</gene>
<feature type="region of interest" description="Disordered" evidence="7">
    <location>
        <begin position="1"/>
        <end position="69"/>
    </location>
</feature>
<keyword evidence="1" id="KW-0832">Ubl conjugation</keyword>
<dbReference type="SUPFAM" id="SSF57959">
    <property type="entry name" value="Leucine zipper domain"/>
    <property type="match status" value="1"/>
</dbReference>
<evidence type="ECO:0000313" key="9">
    <source>
        <dbReference type="EMBL" id="PSR79229.1"/>
    </source>
</evidence>
<dbReference type="InterPro" id="IPR046347">
    <property type="entry name" value="bZIP_sf"/>
</dbReference>
<accession>A0A2R6NXL1</accession>
<feature type="compositionally biased region" description="Polar residues" evidence="7">
    <location>
        <begin position="269"/>
        <end position="289"/>
    </location>
</feature>
<dbReference type="Proteomes" id="UP000186601">
    <property type="component" value="Unassembled WGS sequence"/>
</dbReference>
<dbReference type="InterPro" id="IPR004827">
    <property type="entry name" value="bZIP"/>
</dbReference>
<dbReference type="CDD" id="cd14812">
    <property type="entry name" value="bZIP_u3"/>
    <property type="match status" value="1"/>
</dbReference>
<dbReference type="PROSITE" id="PS50217">
    <property type="entry name" value="BZIP"/>
    <property type="match status" value="1"/>
</dbReference>
<keyword evidence="5" id="KW-0539">Nucleus</keyword>
<dbReference type="SMART" id="SM00338">
    <property type="entry name" value="BRLZ"/>
    <property type="match status" value="1"/>
</dbReference>
<dbReference type="Gene3D" id="1.20.5.170">
    <property type="match status" value="1"/>
</dbReference>
<dbReference type="InterPro" id="IPR052470">
    <property type="entry name" value="ER_Stress-Reg_TF"/>
</dbReference>
<dbReference type="STRING" id="98765.A0A2R6NXL1"/>
<keyword evidence="2" id="KW-0805">Transcription regulation</keyword>
<dbReference type="Pfam" id="PF00170">
    <property type="entry name" value="bZIP_1"/>
    <property type="match status" value="1"/>
</dbReference>
<reference evidence="9 10" key="1">
    <citation type="submission" date="2018-02" db="EMBL/GenBank/DDBJ databases">
        <title>Genome sequence of the basidiomycete white-rot fungus Phlebia centrifuga.</title>
        <authorList>
            <person name="Granchi Z."/>
            <person name="Peng M."/>
            <person name="de Vries R.P."/>
            <person name="Hilden K."/>
            <person name="Makela M.R."/>
            <person name="Grigoriev I."/>
            <person name="Riley R."/>
        </authorList>
    </citation>
    <scope>NUCLEOTIDE SEQUENCE [LARGE SCALE GENOMIC DNA]</scope>
    <source>
        <strain evidence="9 10">FBCC195</strain>
    </source>
</reference>
<organism evidence="9 10">
    <name type="scientific">Hermanssonia centrifuga</name>
    <dbReference type="NCBI Taxonomy" id="98765"/>
    <lineage>
        <taxon>Eukaryota</taxon>
        <taxon>Fungi</taxon>
        <taxon>Dikarya</taxon>
        <taxon>Basidiomycota</taxon>
        <taxon>Agaricomycotina</taxon>
        <taxon>Agaricomycetes</taxon>
        <taxon>Polyporales</taxon>
        <taxon>Meruliaceae</taxon>
        <taxon>Hermanssonia</taxon>
    </lineage>
</organism>
<dbReference type="EMBL" id="MLYV02000705">
    <property type="protein sequence ID" value="PSR79229.1"/>
    <property type="molecule type" value="Genomic_DNA"/>
</dbReference>
<evidence type="ECO:0000313" key="10">
    <source>
        <dbReference type="Proteomes" id="UP000186601"/>
    </source>
</evidence>
<protein>
    <recommendedName>
        <fullName evidence="6">X-box-binding protein 1</fullName>
    </recommendedName>
</protein>
<dbReference type="OrthoDB" id="295274at2759"/>
<feature type="domain" description="BZIP" evidence="8">
    <location>
        <begin position="46"/>
        <end position="89"/>
    </location>
</feature>
<evidence type="ECO:0000256" key="2">
    <source>
        <dbReference type="ARBA" id="ARBA00023015"/>
    </source>
</evidence>
<dbReference type="PANTHER" id="PTHR46542">
    <property type="entry name" value="X-BOX BINDING PROTEIN 1"/>
    <property type="match status" value="1"/>
</dbReference>
<keyword evidence="3" id="KW-0238">DNA-binding</keyword>
<evidence type="ECO:0000256" key="5">
    <source>
        <dbReference type="ARBA" id="ARBA00023242"/>
    </source>
</evidence>
<dbReference type="GO" id="GO:0005634">
    <property type="term" value="C:nucleus"/>
    <property type="evidence" value="ECO:0007669"/>
    <property type="project" value="TreeGrafter"/>
</dbReference>
<name>A0A2R6NXL1_9APHY</name>
<dbReference type="PROSITE" id="PS00036">
    <property type="entry name" value="BZIP_BASIC"/>
    <property type="match status" value="1"/>
</dbReference>
<evidence type="ECO:0000256" key="3">
    <source>
        <dbReference type="ARBA" id="ARBA00023125"/>
    </source>
</evidence>
<feature type="compositionally biased region" description="Basic and acidic residues" evidence="7">
    <location>
        <begin position="40"/>
        <end position="50"/>
    </location>
</feature>
<evidence type="ECO:0000256" key="7">
    <source>
        <dbReference type="SAM" id="MobiDB-lite"/>
    </source>
</evidence>
<comment type="caution">
    <text evidence="9">The sequence shown here is derived from an EMBL/GenBank/DDBJ whole genome shotgun (WGS) entry which is preliminary data.</text>
</comment>